<proteinExistence type="inferred from homology"/>
<sequence>MRVLVTNDDGVDAEGLIVLATALVDDGHDVVVAAPTTERSGSGSSIGTIEHGTHIAVQERHIDALGTTPVFAVDCPPALAVIAACAGAFGPAPELVVSGINPGHNTGRSILFSSTVGAVLAARVTGVSGVAISTAFEPHHRYDTAAAVARSVVRWMSDRGSPRLTLNVNVPAVDLADLDRAVITTLAAQSMFSLRISRTENDLVLHREERDGGFRRGTDGAAVVDGHVSITSLNTVADANGVLSEADARALARALDLTPTSI</sequence>
<dbReference type="EC" id="3.1.3.5" evidence="3"/>
<dbReference type="InterPro" id="IPR036523">
    <property type="entry name" value="SurE-like_sf"/>
</dbReference>
<comment type="similarity">
    <text evidence="2">Belongs to the SurE nucleotidase family.</text>
</comment>
<dbReference type="AlphaFoldDB" id="H5TNP5"/>
<dbReference type="GO" id="GO:0046872">
    <property type="term" value="F:metal ion binding"/>
    <property type="evidence" value="ECO:0007669"/>
    <property type="project" value="UniProtKB-KW"/>
</dbReference>
<dbReference type="Pfam" id="PF01975">
    <property type="entry name" value="SurE"/>
    <property type="match status" value="1"/>
</dbReference>
<dbReference type="SUPFAM" id="SSF64167">
    <property type="entry name" value="SurE-like"/>
    <property type="match status" value="1"/>
</dbReference>
<comment type="caution">
    <text evidence="7">The sequence shown here is derived from an EMBL/GenBank/DDBJ whole genome shotgun (WGS) entry which is preliminary data.</text>
</comment>
<dbReference type="InterPro" id="IPR002828">
    <property type="entry name" value="SurE-like_Pase/nucleotidase"/>
</dbReference>
<protein>
    <recommendedName>
        <fullName evidence="3">5'-nucleotidase</fullName>
        <ecNumber evidence="3">3.1.3.5</ecNumber>
    </recommendedName>
</protein>
<comment type="catalytic activity">
    <reaction evidence="1">
        <text>a ribonucleoside 5'-phosphate + H2O = a ribonucleoside + phosphate</text>
        <dbReference type="Rhea" id="RHEA:12484"/>
        <dbReference type="ChEBI" id="CHEBI:15377"/>
        <dbReference type="ChEBI" id="CHEBI:18254"/>
        <dbReference type="ChEBI" id="CHEBI:43474"/>
        <dbReference type="ChEBI" id="CHEBI:58043"/>
        <dbReference type="EC" id="3.1.3.5"/>
    </reaction>
</comment>
<dbReference type="PANTHER" id="PTHR30457">
    <property type="entry name" value="5'-NUCLEOTIDASE SURE"/>
    <property type="match status" value="1"/>
</dbReference>
<dbReference type="RefSeq" id="WP_007239327.1">
    <property type="nucleotide sequence ID" value="NZ_BAFB01000138.1"/>
</dbReference>
<evidence type="ECO:0000256" key="1">
    <source>
        <dbReference type="ARBA" id="ARBA00000815"/>
    </source>
</evidence>
<keyword evidence="4" id="KW-0479">Metal-binding</keyword>
<evidence type="ECO:0000256" key="3">
    <source>
        <dbReference type="ARBA" id="ARBA00012643"/>
    </source>
</evidence>
<dbReference type="InterPro" id="IPR030048">
    <property type="entry name" value="SurE"/>
</dbReference>
<keyword evidence="8" id="KW-1185">Reference proteome</keyword>
<dbReference type="GO" id="GO:0008253">
    <property type="term" value="F:5'-nucleotidase activity"/>
    <property type="evidence" value="ECO:0007669"/>
    <property type="project" value="UniProtKB-EC"/>
</dbReference>
<evidence type="ECO:0000313" key="8">
    <source>
        <dbReference type="Proteomes" id="UP000005038"/>
    </source>
</evidence>
<evidence type="ECO:0000256" key="4">
    <source>
        <dbReference type="ARBA" id="ARBA00022723"/>
    </source>
</evidence>
<evidence type="ECO:0000256" key="5">
    <source>
        <dbReference type="ARBA" id="ARBA00022801"/>
    </source>
</evidence>
<dbReference type="PANTHER" id="PTHR30457:SF0">
    <property type="entry name" value="PHOSPHATASE, PUTATIVE (AFU_ORTHOLOGUE AFUA_4G01070)-RELATED"/>
    <property type="match status" value="1"/>
</dbReference>
<evidence type="ECO:0000256" key="2">
    <source>
        <dbReference type="ARBA" id="ARBA00011062"/>
    </source>
</evidence>
<dbReference type="STRING" id="1108044.GOOTI_138_00160"/>
<dbReference type="Proteomes" id="UP000005038">
    <property type="component" value="Unassembled WGS sequence"/>
</dbReference>
<accession>H5TNP5</accession>
<evidence type="ECO:0000259" key="6">
    <source>
        <dbReference type="Pfam" id="PF01975"/>
    </source>
</evidence>
<feature type="domain" description="Survival protein SurE-like phosphatase/nucleotidase" evidence="6">
    <location>
        <begin position="3"/>
        <end position="189"/>
    </location>
</feature>
<evidence type="ECO:0000313" key="7">
    <source>
        <dbReference type="EMBL" id="GAB35103.1"/>
    </source>
</evidence>
<dbReference type="OrthoDB" id="9780815at2"/>
<keyword evidence="5" id="KW-0378">Hydrolase</keyword>
<reference evidence="7" key="1">
    <citation type="submission" date="2012-02" db="EMBL/GenBank/DDBJ databases">
        <title>Whole genome shotgun sequence of Gordonia otitidis NBRC 100426.</title>
        <authorList>
            <person name="Yoshida I."/>
            <person name="Hosoyama A."/>
            <person name="Tsuchikane K."/>
            <person name="Katsumata H."/>
            <person name="Yamazaki S."/>
            <person name="Fujita N."/>
        </authorList>
    </citation>
    <scope>NUCLEOTIDE SEQUENCE [LARGE SCALE GENOMIC DNA]</scope>
    <source>
        <strain evidence="7">NBRC 100426</strain>
    </source>
</reference>
<organism evidence="7 8">
    <name type="scientific">Gordonia otitidis (strain DSM 44809 / CCUG 52243 / JCM 12355 / NBRC 100426 / IFM 10032)</name>
    <dbReference type="NCBI Taxonomy" id="1108044"/>
    <lineage>
        <taxon>Bacteria</taxon>
        <taxon>Bacillati</taxon>
        <taxon>Actinomycetota</taxon>
        <taxon>Actinomycetes</taxon>
        <taxon>Mycobacteriales</taxon>
        <taxon>Gordoniaceae</taxon>
        <taxon>Gordonia</taxon>
    </lineage>
</organism>
<dbReference type="Gene3D" id="3.40.1210.10">
    <property type="entry name" value="Survival protein SurE-like phosphatase/nucleotidase"/>
    <property type="match status" value="1"/>
</dbReference>
<name>H5TNP5_GORO1</name>
<gene>
    <name evidence="7" type="primary">surE</name>
    <name evidence="7" type="ORF">GOOTI_138_00160</name>
</gene>
<dbReference type="EMBL" id="BAFB01000138">
    <property type="protein sequence ID" value="GAB35103.1"/>
    <property type="molecule type" value="Genomic_DNA"/>
</dbReference>